<sequence length="178" mass="18740">MEKKGDTSAIVTKANTVSFTDQSNNMSSEALQAVQEVVKQGGITDYPDGSFRPDEPLTHCGGGSSTMNPTPTSTPTPNHVPVTATVPPDQYGIVGSGDTLVDLKNVFFSADQDELSYHVITSDVYVVEAEVASQQLTLKPKSAGSTQVFVTAEDGKGGRASVFFTYTVTGSTYSSTLT</sequence>
<dbReference type="InterPro" id="IPR001119">
    <property type="entry name" value="SLH_dom"/>
</dbReference>
<feature type="region of interest" description="Disordered" evidence="1">
    <location>
        <begin position="45"/>
        <end position="78"/>
    </location>
</feature>
<proteinExistence type="predicted"/>
<evidence type="ECO:0000313" key="4">
    <source>
        <dbReference type="Proteomes" id="UP000006868"/>
    </source>
</evidence>
<organism evidence="3 4">
    <name type="scientific">Paenibacillus polymyxa (strain SC2)</name>
    <name type="common">Bacillus polymyxa</name>
    <dbReference type="NCBI Taxonomy" id="886882"/>
    <lineage>
        <taxon>Bacteria</taxon>
        <taxon>Bacillati</taxon>
        <taxon>Bacillota</taxon>
        <taxon>Bacilli</taxon>
        <taxon>Bacillales</taxon>
        <taxon>Paenibacillaceae</taxon>
        <taxon>Paenibacillus</taxon>
    </lineage>
</organism>
<dbReference type="EMBL" id="CP002213">
    <property type="protein sequence ID" value="ADO54960.1"/>
    <property type="molecule type" value="Genomic_DNA"/>
</dbReference>
<gene>
    <name evidence="3" type="ORF">PPSC2_04790</name>
</gene>
<feature type="compositionally biased region" description="Low complexity" evidence="1">
    <location>
        <begin position="65"/>
        <end position="78"/>
    </location>
</feature>
<dbReference type="KEGG" id="ppm:PPSC2_04790"/>
<dbReference type="HOGENOM" id="CLU_1244319_0_0_9"/>
<name>E3EDI1_PAEPS</name>
<protein>
    <recommendedName>
        <fullName evidence="2">SLH domain-containing protein</fullName>
    </recommendedName>
</protein>
<accession>E3EDI1</accession>
<evidence type="ECO:0000256" key="1">
    <source>
        <dbReference type="SAM" id="MobiDB-lite"/>
    </source>
</evidence>
<dbReference type="AlphaFoldDB" id="E3EDI1"/>
<dbReference type="Proteomes" id="UP000006868">
    <property type="component" value="Chromosome"/>
</dbReference>
<feature type="domain" description="SLH" evidence="2">
    <location>
        <begin position="18"/>
        <end position="58"/>
    </location>
</feature>
<evidence type="ECO:0000313" key="3">
    <source>
        <dbReference type="EMBL" id="ADO54960.1"/>
    </source>
</evidence>
<dbReference type="Pfam" id="PF00395">
    <property type="entry name" value="SLH"/>
    <property type="match status" value="1"/>
</dbReference>
<evidence type="ECO:0000259" key="2">
    <source>
        <dbReference type="Pfam" id="PF00395"/>
    </source>
</evidence>
<dbReference type="PATRIC" id="fig|886882.15.peg.963"/>
<reference evidence="3 4" key="1">
    <citation type="journal article" date="2011" name="J. Bacteriol.">
        <title>Complete genome sequence of Paenibacillus polymyxa SC2, a strain of plant growth-promoting Rhizobacterium with broad-spectrum antimicrobial activity.</title>
        <authorList>
            <person name="Ma M."/>
            <person name="Wang C."/>
            <person name="Ding Y."/>
            <person name="Li L."/>
            <person name="Shen D."/>
            <person name="Jiang X."/>
            <person name="Guan D."/>
            <person name="Cao F."/>
            <person name="Chen H."/>
            <person name="Feng R."/>
            <person name="Wang X."/>
            <person name="Ge Y."/>
            <person name="Yao L."/>
            <person name="Bing X."/>
            <person name="Yang X."/>
            <person name="Li J."/>
            <person name="Du B."/>
        </authorList>
    </citation>
    <scope>NUCLEOTIDE SEQUENCE [LARGE SCALE GENOMIC DNA]</scope>
    <source>
        <strain evidence="3 4">SC2</strain>
    </source>
</reference>